<comment type="caution">
    <text evidence="1">The sequence shown here is derived from an EMBL/GenBank/DDBJ whole genome shotgun (WGS) entry which is preliminary data.</text>
</comment>
<dbReference type="Proteomes" id="UP000824540">
    <property type="component" value="Unassembled WGS sequence"/>
</dbReference>
<sequence length="290" mass="31654">MSQIVDMRKAPPWELYAESEELSSVEMHRTDLFWMPHWARVMLVSPKLRRGTSMVSTTARSYLAPYRASAAASTLCSVSVGRKRHWNLLPLGERTASSKLSWSLEEPAARDSSSSSTSLSSVFGRGASRLLPISGLLREAAWVRNRVSCSRWPRLPACPTRLSERLSLDVFSSSPRKASPPPPPPFLSMEGSTLYLLRLRAGGEGTLCRSLATSSAVSTLLCLRKGVWGWAWGAERSARSGGAAEGGRGATGGVRKVITSALLAWFKVGLLRPLEDFGLVTCIPFTAHRH</sequence>
<evidence type="ECO:0000313" key="1">
    <source>
        <dbReference type="EMBL" id="KAG9339261.1"/>
    </source>
</evidence>
<name>A0A8T2NJV0_9TELE</name>
<dbReference type="EMBL" id="JAFBMS010000056">
    <property type="protein sequence ID" value="KAG9339261.1"/>
    <property type="molecule type" value="Genomic_DNA"/>
</dbReference>
<accession>A0A8T2NJV0</accession>
<evidence type="ECO:0000313" key="2">
    <source>
        <dbReference type="Proteomes" id="UP000824540"/>
    </source>
</evidence>
<proteinExistence type="predicted"/>
<organism evidence="1 2">
    <name type="scientific">Albula glossodonta</name>
    <name type="common">roundjaw bonefish</name>
    <dbReference type="NCBI Taxonomy" id="121402"/>
    <lineage>
        <taxon>Eukaryota</taxon>
        <taxon>Metazoa</taxon>
        <taxon>Chordata</taxon>
        <taxon>Craniata</taxon>
        <taxon>Vertebrata</taxon>
        <taxon>Euteleostomi</taxon>
        <taxon>Actinopterygii</taxon>
        <taxon>Neopterygii</taxon>
        <taxon>Teleostei</taxon>
        <taxon>Albuliformes</taxon>
        <taxon>Albulidae</taxon>
        <taxon>Albula</taxon>
    </lineage>
</organism>
<protein>
    <submittedName>
        <fullName evidence="1">Uncharacterized protein</fullName>
    </submittedName>
</protein>
<keyword evidence="2" id="KW-1185">Reference proteome</keyword>
<reference evidence="1" key="1">
    <citation type="thesis" date="2021" institute="BYU ScholarsArchive" country="Provo, UT, USA">
        <title>Applications of and Algorithms for Genome Assembly and Genomic Analyses with an Emphasis on Marine Teleosts.</title>
        <authorList>
            <person name="Pickett B.D."/>
        </authorList>
    </citation>
    <scope>NUCLEOTIDE SEQUENCE</scope>
    <source>
        <strain evidence="1">HI-2016</strain>
    </source>
</reference>
<gene>
    <name evidence="1" type="ORF">JZ751_023958</name>
</gene>
<dbReference type="AlphaFoldDB" id="A0A8T2NJV0"/>